<dbReference type="GO" id="GO:0004222">
    <property type="term" value="F:metalloendopeptidase activity"/>
    <property type="evidence" value="ECO:0007669"/>
    <property type="project" value="TreeGrafter"/>
</dbReference>
<dbReference type="Gene3D" id="3.10.350.10">
    <property type="entry name" value="LysM domain"/>
    <property type="match status" value="2"/>
</dbReference>
<feature type="domain" description="LysM" evidence="3">
    <location>
        <begin position="86"/>
        <end position="130"/>
    </location>
</feature>
<gene>
    <name evidence="4" type="ORF">DI586_04005</name>
</gene>
<dbReference type="InterPro" id="IPR011055">
    <property type="entry name" value="Dup_hybrid_motif"/>
</dbReference>
<dbReference type="PROSITE" id="PS51782">
    <property type="entry name" value="LYSM"/>
    <property type="match status" value="2"/>
</dbReference>
<name>A0A2W5HRN6_9BACT</name>
<protein>
    <submittedName>
        <fullName evidence="4">Peptidoglycan-binding protein</fullName>
    </submittedName>
</protein>
<organism evidence="4 5">
    <name type="scientific">Micavibrio aeruginosavorus</name>
    <dbReference type="NCBI Taxonomy" id="349221"/>
    <lineage>
        <taxon>Bacteria</taxon>
        <taxon>Pseudomonadati</taxon>
        <taxon>Bdellovibrionota</taxon>
        <taxon>Bdellovibrionia</taxon>
        <taxon>Bdellovibrionales</taxon>
        <taxon>Pseudobdellovibrionaceae</taxon>
        <taxon>Micavibrio</taxon>
    </lineage>
</organism>
<feature type="domain" description="LysM" evidence="3">
    <location>
        <begin position="38"/>
        <end position="82"/>
    </location>
</feature>
<dbReference type="SUPFAM" id="SSF54106">
    <property type="entry name" value="LysM domain"/>
    <property type="match status" value="2"/>
</dbReference>
<dbReference type="InterPro" id="IPR036779">
    <property type="entry name" value="LysM_dom_sf"/>
</dbReference>
<comment type="similarity">
    <text evidence="1">Belongs to the E.coli NlpD/Haemophilus LppB family.</text>
</comment>
<dbReference type="PANTHER" id="PTHR21666">
    <property type="entry name" value="PEPTIDASE-RELATED"/>
    <property type="match status" value="1"/>
</dbReference>
<dbReference type="PROSITE" id="PS51257">
    <property type="entry name" value="PROKAR_LIPOPROTEIN"/>
    <property type="match status" value="1"/>
</dbReference>
<dbReference type="CDD" id="cd00118">
    <property type="entry name" value="LysM"/>
    <property type="match status" value="1"/>
</dbReference>
<evidence type="ECO:0000313" key="4">
    <source>
        <dbReference type="EMBL" id="PZP56339.1"/>
    </source>
</evidence>
<dbReference type="Pfam" id="PF01476">
    <property type="entry name" value="LysM"/>
    <property type="match status" value="2"/>
</dbReference>
<evidence type="ECO:0000256" key="1">
    <source>
        <dbReference type="ARBA" id="ARBA00038420"/>
    </source>
</evidence>
<dbReference type="SUPFAM" id="SSF51261">
    <property type="entry name" value="Duplicated hybrid motif"/>
    <property type="match status" value="1"/>
</dbReference>
<dbReference type="AlphaFoldDB" id="A0A2W5HRN6"/>
<dbReference type="PANTHER" id="PTHR21666:SF263">
    <property type="entry name" value="MUREIN HYDROLASE ACTIVATOR NLPD"/>
    <property type="match status" value="1"/>
</dbReference>
<proteinExistence type="inferred from homology"/>
<dbReference type="Pfam" id="PF01551">
    <property type="entry name" value="Peptidase_M23"/>
    <property type="match status" value="1"/>
</dbReference>
<sequence>MKKRAVVYLALLLASCAPSKNLAPVYTYGVASGVGSLGVHVVQPTDTVWKISQKYNLDLRGIIEANHLSPPYALATGSRLSLPAPRTYRARSTDSLYNVSRLFNTTQTELASLNKLSPPYKLQQGQLLKIPSSYDAPDDISMPVDTVTSAPVIPAKIESVSLPSTLPPTVAPSEAMPPQPMNTATLQAPAASRAQTVSAVKDLPVPPRAGKFLQPVNGRVISNFGDKADGQHNDGINIAAVKGVSVSAAENGKVVYVGDEIKGYGNMILLRHKDQYMTAYAHLGKSLVKKGDVVQRGQAIGTVGSTGFVDKPQLHFEIRKGKKAINPAGLI</sequence>
<evidence type="ECO:0000256" key="2">
    <source>
        <dbReference type="SAM" id="SignalP"/>
    </source>
</evidence>
<feature type="signal peptide" evidence="2">
    <location>
        <begin position="1"/>
        <end position="23"/>
    </location>
</feature>
<reference evidence="4 5" key="1">
    <citation type="submission" date="2017-08" db="EMBL/GenBank/DDBJ databases">
        <title>Infants hospitalized years apart are colonized by the same room-sourced microbial strains.</title>
        <authorList>
            <person name="Brooks B."/>
            <person name="Olm M.R."/>
            <person name="Firek B.A."/>
            <person name="Baker R."/>
            <person name="Thomas B.C."/>
            <person name="Morowitz M.J."/>
            <person name="Banfield J.F."/>
        </authorList>
    </citation>
    <scope>NUCLEOTIDE SEQUENCE [LARGE SCALE GENOMIC DNA]</scope>
    <source>
        <strain evidence="4">S2_006_000_R2_64</strain>
    </source>
</reference>
<evidence type="ECO:0000259" key="3">
    <source>
        <dbReference type="PROSITE" id="PS51782"/>
    </source>
</evidence>
<dbReference type="EMBL" id="QFOT01000029">
    <property type="protein sequence ID" value="PZP56339.1"/>
    <property type="molecule type" value="Genomic_DNA"/>
</dbReference>
<dbReference type="SMART" id="SM00257">
    <property type="entry name" value="LysM"/>
    <property type="match status" value="2"/>
</dbReference>
<dbReference type="Proteomes" id="UP000249739">
    <property type="component" value="Unassembled WGS sequence"/>
</dbReference>
<dbReference type="InterPro" id="IPR016047">
    <property type="entry name" value="M23ase_b-sheet_dom"/>
</dbReference>
<dbReference type="InterPro" id="IPR050570">
    <property type="entry name" value="Cell_wall_metabolism_enzyme"/>
</dbReference>
<dbReference type="Gene3D" id="2.70.70.10">
    <property type="entry name" value="Glucose Permease (Domain IIA)"/>
    <property type="match status" value="1"/>
</dbReference>
<evidence type="ECO:0000313" key="5">
    <source>
        <dbReference type="Proteomes" id="UP000249739"/>
    </source>
</evidence>
<feature type="chain" id="PRO_5016007249" evidence="2">
    <location>
        <begin position="24"/>
        <end position="331"/>
    </location>
</feature>
<dbReference type="InterPro" id="IPR018392">
    <property type="entry name" value="LysM"/>
</dbReference>
<accession>A0A2W5HRN6</accession>
<keyword evidence="2" id="KW-0732">Signal</keyword>
<dbReference type="CDD" id="cd12797">
    <property type="entry name" value="M23_peptidase"/>
    <property type="match status" value="1"/>
</dbReference>
<comment type="caution">
    <text evidence="4">The sequence shown here is derived from an EMBL/GenBank/DDBJ whole genome shotgun (WGS) entry which is preliminary data.</text>
</comment>